<dbReference type="PANTHER" id="PTHR31845">
    <property type="entry name" value="FINGER DOMAIN PROTEIN, PUTATIVE-RELATED"/>
    <property type="match status" value="1"/>
</dbReference>
<dbReference type="GO" id="GO:0005634">
    <property type="term" value="C:nucleus"/>
    <property type="evidence" value="ECO:0007669"/>
    <property type="project" value="UniProtKB-SubCell"/>
</dbReference>
<evidence type="ECO:0000313" key="9">
    <source>
        <dbReference type="EMBL" id="KAF2122480.1"/>
    </source>
</evidence>
<proteinExistence type="predicted"/>
<evidence type="ECO:0000256" key="6">
    <source>
        <dbReference type="ARBA" id="ARBA00023242"/>
    </source>
</evidence>
<dbReference type="PROSITE" id="PS00463">
    <property type="entry name" value="ZN2_CY6_FUNGAL_1"/>
    <property type="match status" value="1"/>
</dbReference>
<dbReference type="PANTHER" id="PTHR31845:SF17">
    <property type="entry name" value="ZN(II)2CYS6 TRANSCRIPTION FACTOR (EUROFUNG)"/>
    <property type="match status" value="1"/>
</dbReference>
<dbReference type="InterPro" id="IPR051089">
    <property type="entry name" value="prtT"/>
</dbReference>
<evidence type="ECO:0000256" key="1">
    <source>
        <dbReference type="ARBA" id="ARBA00004123"/>
    </source>
</evidence>
<evidence type="ECO:0000256" key="4">
    <source>
        <dbReference type="ARBA" id="ARBA00023125"/>
    </source>
</evidence>
<keyword evidence="4" id="KW-0238">DNA-binding</keyword>
<comment type="subcellular location">
    <subcellularLocation>
        <location evidence="1">Nucleus</location>
    </subcellularLocation>
</comment>
<feature type="domain" description="Zn(2)-C6 fungal-type" evidence="8">
    <location>
        <begin position="32"/>
        <end position="64"/>
    </location>
</feature>
<feature type="compositionally biased region" description="Basic and acidic residues" evidence="7">
    <location>
        <begin position="13"/>
        <end position="23"/>
    </location>
</feature>
<dbReference type="EMBL" id="ML977310">
    <property type="protein sequence ID" value="KAF2122480.1"/>
    <property type="molecule type" value="Genomic_DNA"/>
</dbReference>
<dbReference type="GO" id="GO:0008270">
    <property type="term" value="F:zinc ion binding"/>
    <property type="evidence" value="ECO:0007669"/>
    <property type="project" value="InterPro"/>
</dbReference>
<dbReference type="InterPro" id="IPR036864">
    <property type="entry name" value="Zn2-C6_fun-type_DNA-bd_sf"/>
</dbReference>
<protein>
    <recommendedName>
        <fullName evidence="8">Zn(2)-C6 fungal-type domain-containing protein</fullName>
    </recommendedName>
</protein>
<keyword evidence="5" id="KW-0804">Transcription</keyword>
<dbReference type="Gene3D" id="4.10.240.10">
    <property type="entry name" value="Zn(2)-C6 fungal-type DNA-binding domain"/>
    <property type="match status" value="1"/>
</dbReference>
<dbReference type="Pfam" id="PF00172">
    <property type="entry name" value="Zn_clus"/>
    <property type="match status" value="1"/>
</dbReference>
<evidence type="ECO:0000256" key="2">
    <source>
        <dbReference type="ARBA" id="ARBA00022723"/>
    </source>
</evidence>
<reference evidence="9" key="1">
    <citation type="journal article" date="2020" name="Stud. Mycol.">
        <title>101 Dothideomycetes genomes: a test case for predicting lifestyles and emergence of pathogens.</title>
        <authorList>
            <person name="Haridas S."/>
            <person name="Albert R."/>
            <person name="Binder M."/>
            <person name="Bloem J."/>
            <person name="Labutti K."/>
            <person name="Salamov A."/>
            <person name="Andreopoulos B."/>
            <person name="Baker S."/>
            <person name="Barry K."/>
            <person name="Bills G."/>
            <person name="Bluhm B."/>
            <person name="Cannon C."/>
            <person name="Castanera R."/>
            <person name="Culley D."/>
            <person name="Daum C."/>
            <person name="Ezra D."/>
            <person name="Gonzalez J."/>
            <person name="Henrissat B."/>
            <person name="Kuo A."/>
            <person name="Liang C."/>
            <person name="Lipzen A."/>
            <person name="Lutzoni F."/>
            <person name="Magnuson J."/>
            <person name="Mondo S."/>
            <person name="Nolan M."/>
            <person name="Ohm R."/>
            <person name="Pangilinan J."/>
            <person name="Park H.-J."/>
            <person name="Ramirez L."/>
            <person name="Alfaro M."/>
            <person name="Sun H."/>
            <person name="Tritt A."/>
            <person name="Yoshinaga Y."/>
            <person name="Zwiers L.-H."/>
            <person name="Turgeon B."/>
            <person name="Goodwin S."/>
            <person name="Spatafora J."/>
            <person name="Crous P."/>
            <person name="Grigoriev I."/>
        </authorList>
    </citation>
    <scope>NUCLEOTIDE SEQUENCE</scope>
    <source>
        <strain evidence="9">CBS 627.86</strain>
    </source>
</reference>
<keyword evidence="3" id="KW-0805">Transcription regulation</keyword>
<dbReference type="CDD" id="cd00067">
    <property type="entry name" value="GAL4"/>
    <property type="match status" value="1"/>
</dbReference>
<dbReference type="PROSITE" id="PS50048">
    <property type="entry name" value="ZN2_CY6_FUNGAL_2"/>
    <property type="match status" value="1"/>
</dbReference>
<evidence type="ECO:0000256" key="7">
    <source>
        <dbReference type="SAM" id="MobiDB-lite"/>
    </source>
</evidence>
<accession>A0A6A5ZS31</accession>
<dbReference type="GO" id="GO:0000981">
    <property type="term" value="F:DNA-binding transcription factor activity, RNA polymerase II-specific"/>
    <property type="evidence" value="ECO:0007669"/>
    <property type="project" value="InterPro"/>
</dbReference>
<dbReference type="GO" id="GO:0000976">
    <property type="term" value="F:transcription cis-regulatory region binding"/>
    <property type="evidence" value="ECO:0007669"/>
    <property type="project" value="TreeGrafter"/>
</dbReference>
<dbReference type="InterPro" id="IPR001138">
    <property type="entry name" value="Zn2Cys6_DnaBD"/>
</dbReference>
<name>A0A6A5ZS31_9PLEO</name>
<dbReference type="CDD" id="cd12148">
    <property type="entry name" value="fungal_TF_MHR"/>
    <property type="match status" value="1"/>
</dbReference>
<dbReference type="SMART" id="SM00066">
    <property type="entry name" value="GAL4"/>
    <property type="match status" value="1"/>
</dbReference>
<evidence type="ECO:0000259" key="8">
    <source>
        <dbReference type="PROSITE" id="PS50048"/>
    </source>
</evidence>
<keyword evidence="2" id="KW-0479">Metal-binding</keyword>
<dbReference type="AlphaFoldDB" id="A0A6A5ZS31"/>
<dbReference type="GO" id="GO:0006351">
    <property type="term" value="P:DNA-templated transcription"/>
    <property type="evidence" value="ECO:0007669"/>
    <property type="project" value="InterPro"/>
</dbReference>
<dbReference type="SMART" id="SM00906">
    <property type="entry name" value="Fungal_trans"/>
    <property type="match status" value="1"/>
</dbReference>
<sequence length="631" mass="70831">MEGSEEPPSPVRALRDAFGDNKPPDISRKITACVACRKQKIKCHMKDGKAPCTRCKKRGLPCTVNRSLQMLLENDTVWKHSMEAKMKKLESIISDMANFMSPEARSRIQSQLEAPVQLDPRVANPLPPEFNSHGVADDEVIMDLESGPGDFPASHLLQSQPRTPTGQEDLITKGIISLEDAETFYDMYCNRLDHFRYRIMGDLSTTSLEGIRKISPLLTAAVCTVGALHLASKDFDRCYDEFVSLCAARSFNKVNNVDEVRARCIGAFWLSGLSSSLSASAVRMATDLQLHRSMPQAMQGDRTHYLRIRLYLLVYVVDHQCSIAYGRPPMTRECGTIRDIRRFLECKHATVDDGRLVSQVLRWNMCGNVYDTFGDDVERSLTDTEIPHLRYLSNSLDNLRAEFANKFSLSQHVGNYPQKGVALQYYFAKLYLTSHVFRGAASGRFPYRPDQIRVDENMIAEDAVGSALAIIDTVNSDVEIQAHLNGLPLYFHIMVAFAAVFLYKVSTKYSSLVRVDVERIKHLMSTLVETLKRITSTMHPRHLLVSIEKGIDSLHRRMDLLNVQAGAFEVPGPHSHQAPPVTAPFRLDVSEGYDWAFDGAFDPDSMIGFDLLSNTGLDFPLDTTFGNISYS</sequence>
<keyword evidence="6" id="KW-0539">Nucleus</keyword>
<evidence type="ECO:0000256" key="3">
    <source>
        <dbReference type="ARBA" id="ARBA00023015"/>
    </source>
</evidence>
<gene>
    <name evidence="9" type="ORF">BDV96DRAFT_1243</name>
</gene>
<keyword evidence="10" id="KW-1185">Reference proteome</keyword>
<dbReference type="Proteomes" id="UP000799770">
    <property type="component" value="Unassembled WGS sequence"/>
</dbReference>
<dbReference type="OrthoDB" id="4060227at2759"/>
<dbReference type="InterPro" id="IPR007219">
    <property type="entry name" value="XnlR_reg_dom"/>
</dbReference>
<dbReference type="Pfam" id="PF04082">
    <property type="entry name" value="Fungal_trans"/>
    <property type="match status" value="1"/>
</dbReference>
<evidence type="ECO:0000313" key="10">
    <source>
        <dbReference type="Proteomes" id="UP000799770"/>
    </source>
</evidence>
<evidence type="ECO:0000256" key="5">
    <source>
        <dbReference type="ARBA" id="ARBA00023163"/>
    </source>
</evidence>
<dbReference type="SUPFAM" id="SSF57701">
    <property type="entry name" value="Zn2/Cys6 DNA-binding domain"/>
    <property type="match status" value="1"/>
</dbReference>
<organism evidence="9 10">
    <name type="scientific">Lophiotrema nucula</name>
    <dbReference type="NCBI Taxonomy" id="690887"/>
    <lineage>
        <taxon>Eukaryota</taxon>
        <taxon>Fungi</taxon>
        <taxon>Dikarya</taxon>
        <taxon>Ascomycota</taxon>
        <taxon>Pezizomycotina</taxon>
        <taxon>Dothideomycetes</taxon>
        <taxon>Pleosporomycetidae</taxon>
        <taxon>Pleosporales</taxon>
        <taxon>Lophiotremataceae</taxon>
        <taxon>Lophiotrema</taxon>
    </lineage>
</organism>
<feature type="region of interest" description="Disordered" evidence="7">
    <location>
        <begin position="1"/>
        <end position="23"/>
    </location>
</feature>